<feature type="compositionally biased region" description="Basic and acidic residues" evidence="1">
    <location>
        <begin position="78"/>
        <end position="162"/>
    </location>
</feature>
<feature type="region of interest" description="Disordered" evidence="1">
    <location>
        <begin position="25"/>
        <end position="180"/>
    </location>
</feature>
<dbReference type="AlphaFoldDB" id="A0A212QY77"/>
<organism evidence="3 4">
    <name type="scientific">Rhodoblastus acidophilus</name>
    <name type="common">Rhodopseudomonas acidophila</name>
    <dbReference type="NCBI Taxonomy" id="1074"/>
    <lineage>
        <taxon>Bacteria</taxon>
        <taxon>Pseudomonadati</taxon>
        <taxon>Pseudomonadota</taxon>
        <taxon>Alphaproteobacteria</taxon>
        <taxon>Hyphomicrobiales</taxon>
        <taxon>Rhodoblastaceae</taxon>
        <taxon>Rhodoblastus</taxon>
    </lineage>
</organism>
<proteinExistence type="predicted"/>
<dbReference type="EMBL" id="FYDG01000002">
    <property type="protein sequence ID" value="SNB64687.1"/>
    <property type="molecule type" value="Genomic_DNA"/>
</dbReference>
<gene>
    <name evidence="3" type="ORF">SAMN06265338_10276</name>
</gene>
<evidence type="ECO:0000256" key="2">
    <source>
        <dbReference type="SAM" id="SignalP"/>
    </source>
</evidence>
<keyword evidence="2" id="KW-0732">Signal</keyword>
<dbReference type="RefSeq" id="WP_141098365.1">
    <property type="nucleotide sequence ID" value="NZ_FYDG01000002.1"/>
</dbReference>
<keyword evidence="4" id="KW-1185">Reference proteome</keyword>
<evidence type="ECO:0000313" key="3">
    <source>
        <dbReference type="EMBL" id="SNB64687.1"/>
    </source>
</evidence>
<feature type="signal peptide" evidence="2">
    <location>
        <begin position="1"/>
        <end position="22"/>
    </location>
</feature>
<feature type="compositionally biased region" description="Gly residues" evidence="1">
    <location>
        <begin position="26"/>
        <end position="40"/>
    </location>
</feature>
<accession>A0A212QY77</accession>
<evidence type="ECO:0000256" key="1">
    <source>
        <dbReference type="SAM" id="MobiDB-lite"/>
    </source>
</evidence>
<sequence>MRKSFLTATAIVSLTLAPAVWAQQRGEGGGAAPGAGGAPGAGAQSPGGSHGDMRSPGGESGGPRGEAPQPGGGMRQGAGDDMRGDKAKGAERDRGDASKGAERDQNTTKGAERDQDKTKGGERDRNDATKGAERDRGETTKGAERDRDAREPGQREGAREHGGGAASLSTEQKTRVRSGFHGASVREARDIAITHVTIGASIPRKVVEYWEPVPASIIEVVPAWRAYKVVRVHDEILVIDPDTFEIVYIL</sequence>
<reference evidence="4" key="1">
    <citation type="submission" date="2017-06" db="EMBL/GenBank/DDBJ databases">
        <authorList>
            <person name="Varghese N."/>
            <person name="Submissions S."/>
        </authorList>
    </citation>
    <scope>NUCLEOTIDE SEQUENCE [LARGE SCALE GENOMIC DNA]</scope>
    <source>
        <strain evidence="4">DSM 137</strain>
    </source>
</reference>
<dbReference type="OrthoDB" id="102964at2"/>
<dbReference type="Proteomes" id="UP000198418">
    <property type="component" value="Unassembled WGS sequence"/>
</dbReference>
<feature type="compositionally biased region" description="Gly residues" evidence="1">
    <location>
        <begin position="58"/>
        <end position="76"/>
    </location>
</feature>
<protein>
    <recommendedName>
        <fullName evidence="5">DUF1236 domain-containing protein</fullName>
    </recommendedName>
</protein>
<evidence type="ECO:0008006" key="5">
    <source>
        <dbReference type="Google" id="ProtNLM"/>
    </source>
</evidence>
<name>A0A212QY77_RHOAC</name>
<evidence type="ECO:0000313" key="4">
    <source>
        <dbReference type="Proteomes" id="UP000198418"/>
    </source>
</evidence>
<feature type="chain" id="PRO_5012442739" description="DUF1236 domain-containing protein" evidence="2">
    <location>
        <begin position="23"/>
        <end position="250"/>
    </location>
</feature>